<comment type="subcellular location">
    <subcellularLocation>
        <location evidence="1">Nucleus</location>
    </subcellularLocation>
</comment>
<reference evidence="4 5" key="1">
    <citation type="submission" date="2015-01" db="EMBL/GenBank/DDBJ databases">
        <title>The Genome Sequence of Fonsecaea multimorphosa CBS 102226.</title>
        <authorList>
            <consortium name="The Broad Institute Genomics Platform"/>
            <person name="Cuomo C."/>
            <person name="de Hoog S."/>
            <person name="Gorbushina A."/>
            <person name="Stielow B."/>
            <person name="Teixiera M."/>
            <person name="Abouelleil A."/>
            <person name="Chapman S.B."/>
            <person name="Priest M."/>
            <person name="Young S.K."/>
            <person name="Wortman J."/>
            <person name="Nusbaum C."/>
            <person name="Birren B."/>
        </authorList>
    </citation>
    <scope>NUCLEOTIDE SEQUENCE [LARGE SCALE GENOMIC DNA]</scope>
    <source>
        <strain evidence="4 5">CBS 102226</strain>
    </source>
</reference>
<dbReference type="VEuPathDB" id="FungiDB:Z520_04915"/>
<dbReference type="GO" id="GO:0005634">
    <property type="term" value="C:nucleus"/>
    <property type="evidence" value="ECO:0007669"/>
    <property type="project" value="UniProtKB-SubCell"/>
</dbReference>
<dbReference type="GO" id="GO:0003700">
    <property type="term" value="F:DNA-binding transcription factor activity"/>
    <property type="evidence" value="ECO:0007669"/>
    <property type="project" value="TreeGrafter"/>
</dbReference>
<dbReference type="GO" id="GO:0045944">
    <property type="term" value="P:positive regulation of transcription by RNA polymerase II"/>
    <property type="evidence" value="ECO:0007669"/>
    <property type="project" value="TreeGrafter"/>
</dbReference>
<dbReference type="Proteomes" id="UP000053411">
    <property type="component" value="Unassembled WGS sequence"/>
</dbReference>
<dbReference type="STRING" id="1442371.A0A0D2K875"/>
<organism evidence="4 5">
    <name type="scientific">Fonsecaea multimorphosa CBS 102226</name>
    <dbReference type="NCBI Taxonomy" id="1442371"/>
    <lineage>
        <taxon>Eukaryota</taxon>
        <taxon>Fungi</taxon>
        <taxon>Dikarya</taxon>
        <taxon>Ascomycota</taxon>
        <taxon>Pezizomycotina</taxon>
        <taxon>Eurotiomycetes</taxon>
        <taxon>Chaetothyriomycetidae</taxon>
        <taxon>Chaetothyriales</taxon>
        <taxon>Herpotrichiellaceae</taxon>
        <taxon>Fonsecaea</taxon>
    </lineage>
</organism>
<dbReference type="RefSeq" id="XP_016633462.1">
    <property type="nucleotide sequence ID" value="XM_016775419.1"/>
</dbReference>
<proteinExistence type="predicted"/>
<gene>
    <name evidence="4" type="ORF">Z520_04915</name>
</gene>
<dbReference type="OrthoDB" id="3886144at2759"/>
<accession>A0A0D2K875</accession>
<dbReference type="PANTHER" id="PTHR37534">
    <property type="entry name" value="TRANSCRIPTIONAL ACTIVATOR PROTEIN UGA3"/>
    <property type="match status" value="1"/>
</dbReference>
<protein>
    <recommendedName>
        <fullName evidence="6">Transcription factor domain-containing protein</fullName>
    </recommendedName>
</protein>
<dbReference type="GO" id="GO:0000976">
    <property type="term" value="F:transcription cis-regulatory region binding"/>
    <property type="evidence" value="ECO:0007669"/>
    <property type="project" value="TreeGrafter"/>
</dbReference>
<evidence type="ECO:0000313" key="4">
    <source>
        <dbReference type="EMBL" id="KIX99339.1"/>
    </source>
</evidence>
<keyword evidence="2" id="KW-0539">Nucleus</keyword>
<dbReference type="GeneID" id="27710661"/>
<feature type="region of interest" description="Disordered" evidence="3">
    <location>
        <begin position="145"/>
        <end position="176"/>
    </location>
</feature>
<evidence type="ECO:0000313" key="5">
    <source>
        <dbReference type="Proteomes" id="UP000053411"/>
    </source>
</evidence>
<dbReference type="InterPro" id="IPR021858">
    <property type="entry name" value="Fun_TF"/>
</dbReference>
<dbReference type="AlphaFoldDB" id="A0A0D2K875"/>
<dbReference type="Pfam" id="PF11951">
    <property type="entry name" value="Fungal_trans_2"/>
    <property type="match status" value="1"/>
</dbReference>
<evidence type="ECO:0008006" key="6">
    <source>
        <dbReference type="Google" id="ProtNLM"/>
    </source>
</evidence>
<dbReference type="EMBL" id="KN848069">
    <property type="protein sequence ID" value="KIX99339.1"/>
    <property type="molecule type" value="Genomic_DNA"/>
</dbReference>
<evidence type="ECO:0000256" key="3">
    <source>
        <dbReference type="SAM" id="MobiDB-lite"/>
    </source>
</evidence>
<keyword evidence="5" id="KW-1185">Reference proteome</keyword>
<feature type="compositionally biased region" description="Polar residues" evidence="3">
    <location>
        <begin position="149"/>
        <end position="171"/>
    </location>
</feature>
<evidence type="ECO:0000256" key="2">
    <source>
        <dbReference type="ARBA" id="ARBA00023242"/>
    </source>
</evidence>
<evidence type="ECO:0000256" key="1">
    <source>
        <dbReference type="ARBA" id="ARBA00004123"/>
    </source>
</evidence>
<name>A0A0D2K875_9EURO</name>
<dbReference type="PANTHER" id="PTHR37534:SF47">
    <property type="entry name" value="ZN(2)-C6 FUNGAL-TYPE DOMAIN-CONTAINING PROTEIN"/>
    <property type="match status" value="1"/>
</dbReference>
<sequence>MVPGERIPRPIYKNATPDDQAARSRLKTEASLAEGIVGTNSAASPQAHAEPLWHLQHDQLFDFGDVDFNDDFFLGDDNMHLDVPSDLGSPANSPSEPFLESVDSHVPSSVETTHIYLRNEKAPAFPDSIISPRYTPQDFQELANHAGSVRQSSEQMQGATAGTSGQASWQDHNPENDHVLRDQRSSFSDTPQMVKQLFDKHICNVLSIKDDQTTNPWVVHVWPMIASFPALYHALAAMTYLYLSNSHLEFKAAGSRHLHSSLQAFTQAQSDESLEASLAARLALGFAESWNDQTASSGIEHIKIAGRLLRDAFDKDRITRLTGDELDRLSFLARTWVYKSVLIRLTTSDDGESVDLESMVAYIQLDRLPVEQQIDPLLGCAITLFPLIARLTDIIRSVRRRTEKYNSPSIISRGADLWKEIQGWSPSFDPEQPGNVPSHIADIIQTAEAYRWAALLLLRHAVPELPWAHSLWDLSEKALIYLATTPVTSRALVVQTFPLMAIGGEAFDEEDRNWICQRWNAMAKRMPLSRLHKCKKVTKEVWRRKDAFEAQLGACPSCGAHGPRSTGISPSMDTLPDADVSVASSQEREEGSRRCRCSAVRRSTVPASIDFPDSLAFKKGIDNITRAGNMHYMMRGELHWLTVMEDWNWQGEPHSTLIRSDGMTDHLQCRLDEGDV</sequence>
<feature type="region of interest" description="Disordered" evidence="3">
    <location>
        <begin position="1"/>
        <end position="22"/>
    </location>
</feature>